<evidence type="ECO:0000313" key="8">
    <source>
        <dbReference type="WBParaSite" id="SBAD_0000170501-mRNA-1"/>
    </source>
</evidence>
<dbReference type="SMART" id="SM00320">
    <property type="entry name" value="WD40"/>
    <property type="match status" value="6"/>
</dbReference>
<dbReference type="PROSITE" id="PS50294">
    <property type="entry name" value="WD_REPEATS_REGION"/>
    <property type="match status" value="1"/>
</dbReference>
<dbReference type="WBParaSite" id="SBAD_0000170501-mRNA-1">
    <property type="protein sequence ID" value="SBAD_0000170501-mRNA-1"/>
    <property type="gene ID" value="SBAD_0000170501"/>
</dbReference>
<dbReference type="PANTHER" id="PTHR15574">
    <property type="entry name" value="WD REPEAT DOMAIN-CONTAINING FAMILY"/>
    <property type="match status" value="1"/>
</dbReference>
<dbReference type="InterPro" id="IPR045151">
    <property type="entry name" value="DCAF8"/>
</dbReference>
<dbReference type="InterPro" id="IPR019734">
    <property type="entry name" value="TPR_rpt"/>
</dbReference>
<feature type="compositionally biased region" description="Acidic residues" evidence="5">
    <location>
        <begin position="510"/>
        <end position="519"/>
    </location>
</feature>
<dbReference type="Gene3D" id="2.130.10.10">
    <property type="entry name" value="YVTN repeat-like/Quinoprotein amine dehydrogenase"/>
    <property type="match status" value="2"/>
</dbReference>
<dbReference type="GO" id="GO:0005737">
    <property type="term" value="C:cytoplasm"/>
    <property type="evidence" value="ECO:0007669"/>
    <property type="project" value="TreeGrafter"/>
</dbReference>
<organism evidence="8">
    <name type="scientific">Soboliphyme baturini</name>
    <dbReference type="NCBI Taxonomy" id="241478"/>
    <lineage>
        <taxon>Eukaryota</taxon>
        <taxon>Metazoa</taxon>
        <taxon>Ecdysozoa</taxon>
        <taxon>Nematoda</taxon>
        <taxon>Enoplea</taxon>
        <taxon>Dorylaimia</taxon>
        <taxon>Dioctophymatida</taxon>
        <taxon>Dioctophymatoidea</taxon>
        <taxon>Soboliphymatidae</taxon>
        <taxon>Soboliphyme</taxon>
    </lineage>
</organism>
<evidence type="ECO:0000313" key="6">
    <source>
        <dbReference type="EMBL" id="VDO94965.1"/>
    </source>
</evidence>
<dbReference type="SMART" id="SM00028">
    <property type="entry name" value="TPR"/>
    <property type="match status" value="2"/>
</dbReference>
<dbReference type="GO" id="GO:0080008">
    <property type="term" value="C:Cul4-RING E3 ubiquitin ligase complex"/>
    <property type="evidence" value="ECO:0007669"/>
    <property type="project" value="TreeGrafter"/>
</dbReference>
<dbReference type="InterPro" id="IPR001680">
    <property type="entry name" value="WD40_rpt"/>
</dbReference>
<evidence type="ECO:0000256" key="4">
    <source>
        <dbReference type="PROSITE-ProRule" id="PRU00339"/>
    </source>
</evidence>
<dbReference type="EMBL" id="UZAM01006893">
    <property type="protein sequence ID" value="VDO94965.1"/>
    <property type="molecule type" value="Genomic_DNA"/>
</dbReference>
<evidence type="ECO:0000256" key="3">
    <source>
        <dbReference type="PROSITE-ProRule" id="PRU00221"/>
    </source>
</evidence>
<dbReference type="SUPFAM" id="SSF48452">
    <property type="entry name" value="TPR-like"/>
    <property type="match status" value="1"/>
</dbReference>
<dbReference type="GO" id="GO:0045717">
    <property type="term" value="P:negative regulation of fatty acid biosynthetic process"/>
    <property type="evidence" value="ECO:0007669"/>
    <property type="project" value="TreeGrafter"/>
</dbReference>
<dbReference type="Pfam" id="PF00400">
    <property type="entry name" value="WD40"/>
    <property type="match status" value="4"/>
</dbReference>
<dbReference type="PANTHER" id="PTHR15574:SF40">
    <property type="entry name" value="WD AND TETRATRICOPEPTIDE REPEATS PROTEIN 1"/>
    <property type="match status" value="1"/>
</dbReference>
<accession>A0A183IDD7</accession>
<dbReference type="PROSITE" id="PS50005">
    <property type="entry name" value="TPR"/>
    <property type="match status" value="1"/>
</dbReference>
<proteinExistence type="predicted"/>
<dbReference type="AlphaFoldDB" id="A0A183IDD7"/>
<sequence length="694" mass="77442">MFQDPTHQLFTQHFSVTPDLIHRLGFSCTLQGHTGCVNCLQWNDAGTLLASGSDDFNVIIWDPFLRKNLHTIHTGHTNNVFSVKFLPETNDHVVVSGAGDGKIFAHHLQSTNDTKRVFACHFGRVKRLATCPAEPHLIWSASEDGLVMQFDCREPADCTTTCSHVLINLNAHLGPEAEVKCISLNSCRPELLAVGANDPFARVYDRRMLSMKKIQFPPLPSPSLFDLSVDGESYDFPMQSVKYYVAGHLPVKQPDFRRRYRPLTSTYLTFSPCGNDLLVNLGGEQIYLFDVNSYRRSVIFDLRQCFGSRTLDSQGNGETSKTCTNGTVANGFPFSAVSFDGFLNHSNQDALWKRSKTRSSESLAVVTEMLKQKANAAFEKKDYSLAVALYSQALNVSPSLPVLYANRAASYMKRNWDGDVYAALRDCCAALKLDSSYMKAFFRVARCLYELKYATESRNVLKIFSEKFPDFAGTRAFLNLQAELISAASQENENHDSKRQRSEDTNLGDIDSEEQDDSGSELSNHQRAISDQEVAFREMSSDYAVRFCGHCNTTTDIKEANFFGKYGEYVVAGSDDGQFFIWEKKTGNIVRILHGDESIVNCLQPHPSVCLLATSGIETAVKLWAPKAQDGANDPLIITDFDTATIANQRRMNADPLELMLMNIGYQMATRSNDDAESDTGGHSRVPAIQCRQI</sequence>
<dbReference type="Proteomes" id="UP000270296">
    <property type="component" value="Unassembled WGS sequence"/>
</dbReference>
<evidence type="ECO:0000313" key="7">
    <source>
        <dbReference type="Proteomes" id="UP000270296"/>
    </source>
</evidence>
<keyword evidence="4" id="KW-0802">TPR repeat</keyword>
<gene>
    <name evidence="6" type="ORF">SBAD_LOCUS1631</name>
</gene>
<evidence type="ECO:0000256" key="1">
    <source>
        <dbReference type="ARBA" id="ARBA00022574"/>
    </source>
</evidence>
<dbReference type="InterPro" id="IPR015943">
    <property type="entry name" value="WD40/YVTN_repeat-like_dom_sf"/>
</dbReference>
<feature type="region of interest" description="Disordered" evidence="5">
    <location>
        <begin position="489"/>
        <end position="524"/>
    </location>
</feature>
<dbReference type="SUPFAM" id="SSF50978">
    <property type="entry name" value="WD40 repeat-like"/>
    <property type="match status" value="1"/>
</dbReference>
<dbReference type="Gene3D" id="1.25.40.10">
    <property type="entry name" value="Tetratricopeptide repeat domain"/>
    <property type="match status" value="1"/>
</dbReference>
<reference evidence="8" key="1">
    <citation type="submission" date="2016-06" db="UniProtKB">
        <authorList>
            <consortium name="WormBaseParasite"/>
        </authorList>
    </citation>
    <scope>IDENTIFICATION</scope>
</reference>
<keyword evidence="7" id="KW-1185">Reference proteome</keyword>
<evidence type="ECO:0000256" key="2">
    <source>
        <dbReference type="ARBA" id="ARBA00022737"/>
    </source>
</evidence>
<dbReference type="OrthoDB" id="4869960at2759"/>
<keyword evidence="1 3" id="KW-0853">WD repeat</keyword>
<feature type="repeat" description="WD" evidence="3">
    <location>
        <begin position="30"/>
        <end position="62"/>
    </location>
</feature>
<keyword evidence="2" id="KW-0677">Repeat</keyword>
<evidence type="ECO:0000256" key="5">
    <source>
        <dbReference type="SAM" id="MobiDB-lite"/>
    </source>
</evidence>
<feature type="repeat" description="TPR" evidence="4">
    <location>
        <begin position="367"/>
        <end position="400"/>
    </location>
</feature>
<dbReference type="InterPro" id="IPR011990">
    <property type="entry name" value="TPR-like_helical_dom_sf"/>
</dbReference>
<dbReference type="PROSITE" id="PS50082">
    <property type="entry name" value="WD_REPEATS_2"/>
    <property type="match status" value="1"/>
</dbReference>
<feature type="compositionally biased region" description="Basic and acidic residues" evidence="5">
    <location>
        <begin position="492"/>
        <end position="504"/>
    </location>
</feature>
<protein>
    <submittedName>
        <fullName evidence="8">WD and tetratricopeptide repeats protein 1</fullName>
    </submittedName>
</protein>
<name>A0A183IDD7_9BILA</name>
<dbReference type="InterPro" id="IPR036322">
    <property type="entry name" value="WD40_repeat_dom_sf"/>
</dbReference>
<reference evidence="6 7" key="2">
    <citation type="submission" date="2018-11" db="EMBL/GenBank/DDBJ databases">
        <authorList>
            <consortium name="Pathogen Informatics"/>
        </authorList>
    </citation>
    <scope>NUCLEOTIDE SEQUENCE [LARGE SCALE GENOMIC DNA]</scope>
</reference>